<gene>
    <name evidence="1" type="ORF">KIV10_09310</name>
</gene>
<sequence>MGGFNYENNKNNPRIYKHSDELSLCSKFVKEFKIALYPILQFVNDGTLHQRLMALFMKIKSLDSGGATEHRLVGKGLKTLKGKQLLREFVFTPKVGIRQQFGNPLIHDADFSLEWKALAPSKAKFPKGATHFDLQYILVVYNVQENSFVTYDSAPLRFSKRDVIQHVHIHLESAIRREEYCFYLPLISIRFMEVLGKEEYPSLGKDGVGVEVLGVFG</sequence>
<proteinExistence type="predicted"/>
<keyword evidence="2" id="KW-1185">Reference proteome</keyword>
<evidence type="ECO:0000313" key="2">
    <source>
        <dbReference type="Proteomes" id="UP001297092"/>
    </source>
</evidence>
<reference evidence="1 2" key="1">
    <citation type="submission" date="2021-05" db="EMBL/GenBank/DDBJ databases">
        <title>Aequorivita echinoideorum JCM 30378 genome.</title>
        <authorList>
            <person name="Zhang H."/>
            <person name="Li C."/>
        </authorList>
    </citation>
    <scope>NUCLEOTIDE SEQUENCE [LARGE SCALE GENOMIC DNA]</scope>
    <source>
        <strain evidence="1 2">JCM30378</strain>
    </source>
</reference>
<protein>
    <submittedName>
        <fullName evidence="1">Uncharacterized protein</fullName>
    </submittedName>
</protein>
<evidence type="ECO:0000313" key="1">
    <source>
        <dbReference type="EMBL" id="MBT0608379.1"/>
    </source>
</evidence>
<dbReference type="EMBL" id="JAHCTB010000004">
    <property type="protein sequence ID" value="MBT0608379.1"/>
    <property type="molecule type" value="Genomic_DNA"/>
</dbReference>
<organism evidence="1 2">
    <name type="scientific">Aequorivita echinoideorum</name>
    <dbReference type="NCBI Taxonomy" id="1549647"/>
    <lineage>
        <taxon>Bacteria</taxon>
        <taxon>Pseudomonadati</taxon>
        <taxon>Bacteroidota</taxon>
        <taxon>Flavobacteriia</taxon>
        <taxon>Flavobacteriales</taxon>
        <taxon>Flavobacteriaceae</taxon>
        <taxon>Aequorivita</taxon>
    </lineage>
</organism>
<accession>A0ABS5S5B4</accession>
<dbReference type="RefSeq" id="WP_214113253.1">
    <property type="nucleotide sequence ID" value="NZ_JAHCTB010000004.1"/>
</dbReference>
<name>A0ABS5S5B4_9FLAO</name>
<dbReference type="Proteomes" id="UP001297092">
    <property type="component" value="Unassembled WGS sequence"/>
</dbReference>
<comment type="caution">
    <text evidence="1">The sequence shown here is derived from an EMBL/GenBank/DDBJ whole genome shotgun (WGS) entry which is preliminary data.</text>
</comment>